<name>A0A3S1A094_ELYCH</name>
<dbReference type="Pfam" id="PF03184">
    <property type="entry name" value="DDE_1"/>
    <property type="match status" value="1"/>
</dbReference>
<dbReference type="GO" id="GO:0003676">
    <property type="term" value="F:nucleic acid binding"/>
    <property type="evidence" value="ECO:0007669"/>
    <property type="project" value="InterPro"/>
</dbReference>
<dbReference type="AlphaFoldDB" id="A0A3S1A094"/>
<feature type="coiled-coil region" evidence="1">
    <location>
        <begin position="292"/>
        <end position="391"/>
    </location>
</feature>
<reference evidence="3 4" key="1">
    <citation type="submission" date="2019-01" db="EMBL/GenBank/DDBJ databases">
        <title>A draft genome assembly of the solar-powered sea slug Elysia chlorotica.</title>
        <authorList>
            <person name="Cai H."/>
            <person name="Li Q."/>
            <person name="Fang X."/>
            <person name="Li J."/>
            <person name="Curtis N.E."/>
            <person name="Altenburger A."/>
            <person name="Shibata T."/>
            <person name="Feng M."/>
            <person name="Maeda T."/>
            <person name="Schwartz J.A."/>
            <person name="Shigenobu S."/>
            <person name="Lundholm N."/>
            <person name="Nishiyama T."/>
            <person name="Yang H."/>
            <person name="Hasebe M."/>
            <person name="Li S."/>
            <person name="Pierce S.K."/>
            <person name="Wang J."/>
        </authorList>
    </citation>
    <scope>NUCLEOTIDE SEQUENCE [LARGE SCALE GENOMIC DNA]</scope>
    <source>
        <strain evidence="3">EC2010</strain>
        <tissue evidence="3">Whole organism of an adult</tissue>
    </source>
</reference>
<dbReference type="STRING" id="188477.A0A3S1A094"/>
<dbReference type="EMBL" id="RQTK01000112">
    <property type="protein sequence ID" value="RUS87413.1"/>
    <property type="molecule type" value="Genomic_DNA"/>
</dbReference>
<evidence type="ECO:0000256" key="1">
    <source>
        <dbReference type="SAM" id="Coils"/>
    </source>
</evidence>
<accession>A0A3S1A094</accession>
<feature type="domain" description="DDE-1" evidence="2">
    <location>
        <begin position="2"/>
        <end position="85"/>
    </location>
</feature>
<protein>
    <recommendedName>
        <fullName evidence="2">DDE-1 domain-containing protein</fullName>
    </recommendedName>
</protein>
<evidence type="ECO:0000313" key="3">
    <source>
        <dbReference type="EMBL" id="RUS87413.1"/>
    </source>
</evidence>
<comment type="caution">
    <text evidence="3">The sequence shown here is derived from an EMBL/GenBank/DDBJ whole genome shotgun (WGS) entry which is preliminary data.</text>
</comment>
<dbReference type="Proteomes" id="UP000271974">
    <property type="component" value="Unassembled WGS sequence"/>
</dbReference>
<sequence>MKWLHHFVNHAKPSKEDQHILILDGHHSHKTLEAVEFASENGIHMITLPPHCTHKLQPCDKTFFKPLKNAYNTAADNWMLSHPAQRITMFDIAGIFGTAYTKAATMAHAVNGFAACGIWPFNDDMFTDNDFAPSMVTDVPLPTNNPPAPASAIAGPSICTSRTIICTSRAIICTCGAIICTCGAIICTRRAIICTRRAIICTCGAIIFTRQEALTRRKIQVDKKAPPDAIVIFNNELFAEDLVLSNFSITTSKPTSVDARPVPAKRDTYCDTAHFNKLKEDLKDCKSREKVLEDIVKELTEHKCKLENELEAAVKDVNALKSKLEETVANINQSGSLVKRKHARKIRFLEQQHLKDITDLQSLNNKLSKSVEKLKKELKEKDKECGHLKSQIFFNVNDNIVDVKEGENNAYSVPVRENVIALMSVTGVSAENVNLSYSSCFYGAVHSFSEEHTNVPGHQTALTENEETVIVDYLLAVASLGISVLYNRVNRTSVFATRCIGGSQAELQTFCGLMDLPKPVCKTSYAKIVEGILKASESVQNDCMAKADDEEFKQAEENEGELI</sequence>
<dbReference type="InterPro" id="IPR004875">
    <property type="entry name" value="DDE_SF_endonuclease_dom"/>
</dbReference>
<evidence type="ECO:0000259" key="2">
    <source>
        <dbReference type="Pfam" id="PF03184"/>
    </source>
</evidence>
<dbReference type="OrthoDB" id="6273063at2759"/>
<organism evidence="3 4">
    <name type="scientific">Elysia chlorotica</name>
    <name type="common">Eastern emerald elysia</name>
    <name type="synonym">Sea slug</name>
    <dbReference type="NCBI Taxonomy" id="188477"/>
    <lineage>
        <taxon>Eukaryota</taxon>
        <taxon>Metazoa</taxon>
        <taxon>Spiralia</taxon>
        <taxon>Lophotrochozoa</taxon>
        <taxon>Mollusca</taxon>
        <taxon>Gastropoda</taxon>
        <taxon>Heterobranchia</taxon>
        <taxon>Euthyneura</taxon>
        <taxon>Panpulmonata</taxon>
        <taxon>Sacoglossa</taxon>
        <taxon>Placobranchoidea</taxon>
        <taxon>Plakobranchidae</taxon>
        <taxon>Elysia</taxon>
    </lineage>
</organism>
<keyword evidence="4" id="KW-1185">Reference proteome</keyword>
<evidence type="ECO:0000313" key="4">
    <source>
        <dbReference type="Proteomes" id="UP000271974"/>
    </source>
</evidence>
<keyword evidence="1" id="KW-0175">Coiled coil</keyword>
<gene>
    <name evidence="3" type="ORF">EGW08_004867</name>
</gene>
<proteinExistence type="predicted"/>